<organism evidence="2 3">
    <name type="scientific">Xenopus laevis</name>
    <name type="common">African clawed frog</name>
    <dbReference type="NCBI Taxonomy" id="8355"/>
    <lineage>
        <taxon>Eukaryota</taxon>
        <taxon>Metazoa</taxon>
        <taxon>Chordata</taxon>
        <taxon>Craniata</taxon>
        <taxon>Vertebrata</taxon>
        <taxon>Euteleostomi</taxon>
        <taxon>Amphibia</taxon>
        <taxon>Batrachia</taxon>
        <taxon>Anura</taxon>
        <taxon>Pipoidea</taxon>
        <taxon>Pipidae</taxon>
        <taxon>Xenopodinae</taxon>
        <taxon>Xenopus</taxon>
        <taxon>Xenopus</taxon>
    </lineage>
</organism>
<dbReference type="GO" id="GO:0005884">
    <property type="term" value="C:actin filament"/>
    <property type="evidence" value="ECO:0007669"/>
    <property type="project" value="TreeGrafter"/>
</dbReference>
<name>A0A974H790_XENLA</name>
<accession>A0A974H790</accession>
<reference evidence="3" key="1">
    <citation type="journal article" date="2016" name="Nature">
        <title>Genome evolution in the allotetraploid frog Xenopus laevis.</title>
        <authorList>
            <person name="Session A.M."/>
            <person name="Uno Y."/>
            <person name="Kwon T."/>
            <person name="Chapman J.A."/>
            <person name="Toyoda A."/>
            <person name="Takahashi S."/>
            <person name="Fukui A."/>
            <person name="Hikosaka A."/>
            <person name="Suzuki A."/>
            <person name="Kondo M."/>
            <person name="van Heeringen S.J."/>
            <person name="Quigley I."/>
            <person name="Heinz S."/>
            <person name="Ogino H."/>
            <person name="Ochi H."/>
            <person name="Hellsten U."/>
            <person name="Lyons J.B."/>
            <person name="Simakov O."/>
            <person name="Putnam N."/>
            <person name="Stites J."/>
            <person name="Kuroki Y."/>
            <person name="Tanaka T."/>
            <person name="Michiue T."/>
            <person name="Watanabe M."/>
            <person name="Bogdanovic O."/>
            <person name="Lister R."/>
            <person name="Georgiou G."/>
            <person name="Paranjpe S.S."/>
            <person name="van Kruijsbergen I."/>
            <person name="Shu S."/>
            <person name="Carlson J."/>
            <person name="Kinoshita T."/>
            <person name="Ohta Y."/>
            <person name="Mawaribuchi S."/>
            <person name="Jenkins J."/>
            <person name="Grimwood J."/>
            <person name="Schmutz J."/>
            <person name="Mitros T."/>
            <person name="Mozaffari S.V."/>
            <person name="Suzuki Y."/>
            <person name="Haramoto Y."/>
            <person name="Yamamoto T.S."/>
            <person name="Takagi C."/>
            <person name="Heald R."/>
            <person name="Miller K."/>
            <person name="Haudenschild C."/>
            <person name="Kitzman J."/>
            <person name="Nakayama T."/>
            <person name="Izutsu Y."/>
            <person name="Robert J."/>
            <person name="Fortriede J."/>
            <person name="Burns K."/>
            <person name="Lotay V."/>
            <person name="Karimi K."/>
            <person name="Yasuoka Y."/>
            <person name="Dichmann D.S."/>
            <person name="Flajnik M.F."/>
            <person name="Houston D.W."/>
            <person name="Shendure J."/>
            <person name="DuPasquier L."/>
            <person name="Vize P.D."/>
            <person name="Zorn A.M."/>
            <person name="Ito M."/>
            <person name="Marcotte E.M."/>
            <person name="Wallingford J.B."/>
            <person name="Ito Y."/>
            <person name="Asashima M."/>
            <person name="Ueno N."/>
            <person name="Matsuda Y."/>
            <person name="Veenstra G.J."/>
            <person name="Fujiyama A."/>
            <person name="Harland R.M."/>
            <person name="Taira M."/>
            <person name="Rokhsar D.S."/>
        </authorList>
    </citation>
    <scope>NUCLEOTIDE SEQUENCE [LARGE SCALE GENOMIC DNA]</scope>
    <source>
        <strain evidence="3">J</strain>
    </source>
</reference>
<dbReference type="Gene3D" id="1.20.58.630">
    <property type="match status" value="1"/>
</dbReference>
<feature type="domain" description="FH2" evidence="1">
    <location>
        <begin position="1"/>
        <end position="108"/>
    </location>
</feature>
<dbReference type="SUPFAM" id="SSF101447">
    <property type="entry name" value="Formin homology 2 domain (FH2 domain)"/>
    <property type="match status" value="1"/>
</dbReference>
<dbReference type="PROSITE" id="PS51444">
    <property type="entry name" value="FH2"/>
    <property type="match status" value="1"/>
</dbReference>
<dbReference type="AlphaFoldDB" id="A0A974H790"/>
<evidence type="ECO:0000313" key="2">
    <source>
        <dbReference type="EMBL" id="OCT67534.1"/>
    </source>
</evidence>
<dbReference type="InterPro" id="IPR015425">
    <property type="entry name" value="FH2_Formin"/>
</dbReference>
<evidence type="ECO:0000313" key="3">
    <source>
        <dbReference type="Proteomes" id="UP000694892"/>
    </source>
</evidence>
<sequence length="108" mass="12535">MTSLLMSDQKQRYHTIYSMQVSFVCKQTHKAKKAIQQEEENKPTLVKKKVKELRVLDSKTAQNLSIFLGSYRMSYEEIKNMILEVDEEKLSESLIQVGFHLVPLSAQV</sequence>
<gene>
    <name evidence="2" type="ORF">XELAEV_18038832mg</name>
</gene>
<dbReference type="GO" id="GO:0030041">
    <property type="term" value="P:actin filament polymerization"/>
    <property type="evidence" value="ECO:0007669"/>
    <property type="project" value="TreeGrafter"/>
</dbReference>
<protein>
    <recommendedName>
        <fullName evidence="1">FH2 domain-containing protein</fullName>
    </recommendedName>
</protein>
<dbReference type="Proteomes" id="UP000694892">
    <property type="component" value="Chromosome 8L"/>
</dbReference>
<dbReference type="PANTHER" id="PTHR45691">
    <property type="entry name" value="PROTEIN DIAPHANOUS"/>
    <property type="match status" value="1"/>
</dbReference>
<dbReference type="InterPro" id="IPR051412">
    <property type="entry name" value="Formin_Homology_Diaphanous_sf"/>
</dbReference>
<dbReference type="PANTHER" id="PTHR45691:SF3">
    <property type="entry name" value="PROTEIN DIAPHANOUS HOMOLOG 2"/>
    <property type="match status" value="1"/>
</dbReference>
<evidence type="ECO:0000259" key="1">
    <source>
        <dbReference type="PROSITE" id="PS51444"/>
    </source>
</evidence>
<dbReference type="Pfam" id="PF02181">
    <property type="entry name" value="FH2"/>
    <property type="match status" value="1"/>
</dbReference>
<dbReference type="EMBL" id="CM004480">
    <property type="protein sequence ID" value="OCT67534.1"/>
    <property type="molecule type" value="Genomic_DNA"/>
</dbReference>
<proteinExistence type="predicted"/>